<name>A0ABQ9DBN6_9PASS</name>
<proteinExistence type="predicted"/>
<dbReference type="InterPro" id="IPR017907">
    <property type="entry name" value="Znf_RING_CS"/>
</dbReference>
<evidence type="ECO:0000256" key="1">
    <source>
        <dbReference type="ARBA" id="ARBA00022723"/>
    </source>
</evidence>
<accession>A0ABQ9DBN6</accession>
<comment type="caution">
    <text evidence="5">The sequence shown here is derived from an EMBL/GenBank/DDBJ whole genome shotgun (WGS) entry which is preliminary data.</text>
</comment>
<keyword evidence="6" id="KW-1185">Reference proteome</keyword>
<evidence type="ECO:0008006" key="7">
    <source>
        <dbReference type="Google" id="ProtNLM"/>
    </source>
</evidence>
<evidence type="ECO:0000256" key="2">
    <source>
        <dbReference type="ARBA" id="ARBA00022771"/>
    </source>
</evidence>
<dbReference type="EMBL" id="WHWB01033669">
    <property type="protein sequence ID" value="KAJ7418348.1"/>
    <property type="molecule type" value="Genomic_DNA"/>
</dbReference>
<keyword evidence="2" id="KW-0863">Zinc-finger</keyword>
<reference evidence="5" key="1">
    <citation type="submission" date="2019-10" db="EMBL/GenBank/DDBJ databases">
        <authorList>
            <person name="Soares A.E.R."/>
            <person name="Aleixo A."/>
            <person name="Schneider P."/>
            <person name="Miyaki C.Y."/>
            <person name="Schneider M.P."/>
            <person name="Mello C."/>
            <person name="Vasconcelos A.T.R."/>
        </authorList>
    </citation>
    <scope>NUCLEOTIDE SEQUENCE</scope>
    <source>
        <tissue evidence="5">Muscle</tissue>
    </source>
</reference>
<dbReference type="Proteomes" id="UP001145742">
    <property type="component" value="Unassembled WGS sequence"/>
</dbReference>
<sequence length="103" mass="11775">MSKRDHSPEPGTSAASTSRAPRGDNKENPVCPVCCDINTACPKGCRHCFCYLCVWYWSVKYSVCLRCQQPIRHIFPQYVAMHHVVQDRNKDGPPVKRARISWP</sequence>
<dbReference type="PROSITE" id="PS00518">
    <property type="entry name" value="ZF_RING_1"/>
    <property type="match status" value="1"/>
</dbReference>
<evidence type="ECO:0000256" key="3">
    <source>
        <dbReference type="ARBA" id="ARBA00022833"/>
    </source>
</evidence>
<protein>
    <recommendedName>
        <fullName evidence="7">RING-type domain-containing protein</fullName>
    </recommendedName>
</protein>
<dbReference type="SUPFAM" id="SSF57850">
    <property type="entry name" value="RING/U-box"/>
    <property type="match status" value="1"/>
</dbReference>
<evidence type="ECO:0000313" key="5">
    <source>
        <dbReference type="EMBL" id="KAJ7418348.1"/>
    </source>
</evidence>
<keyword evidence="3" id="KW-0862">Zinc</keyword>
<evidence type="ECO:0000313" key="6">
    <source>
        <dbReference type="Proteomes" id="UP001145742"/>
    </source>
</evidence>
<organism evidence="5 6">
    <name type="scientific">Willisornis vidua</name>
    <name type="common">Xingu scale-backed antbird</name>
    <dbReference type="NCBI Taxonomy" id="1566151"/>
    <lineage>
        <taxon>Eukaryota</taxon>
        <taxon>Metazoa</taxon>
        <taxon>Chordata</taxon>
        <taxon>Craniata</taxon>
        <taxon>Vertebrata</taxon>
        <taxon>Euteleostomi</taxon>
        <taxon>Archelosauria</taxon>
        <taxon>Archosauria</taxon>
        <taxon>Dinosauria</taxon>
        <taxon>Saurischia</taxon>
        <taxon>Theropoda</taxon>
        <taxon>Coelurosauria</taxon>
        <taxon>Aves</taxon>
        <taxon>Neognathae</taxon>
        <taxon>Neoaves</taxon>
        <taxon>Telluraves</taxon>
        <taxon>Australaves</taxon>
        <taxon>Passeriformes</taxon>
        <taxon>Thamnophilidae</taxon>
        <taxon>Willisornis</taxon>
    </lineage>
</organism>
<keyword evidence="1" id="KW-0479">Metal-binding</keyword>
<gene>
    <name evidence="5" type="ORF">WISP_59438</name>
</gene>
<evidence type="ECO:0000256" key="4">
    <source>
        <dbReference type="SAM" id="MobiDB-lite"/>
    </source>
</evidence>
<feature type="region of interest" description="Disordered" evidence="4">
    <location>
        <begin position="1"/>
        <end position="29"/>
    </location>
</feature>